<evidence type="ECO:0000313" key="3">
    <source>
        <dbReference type="Proteomes" id="UP000253908"/>
    </source>
</evidence>
<dbReference type="AlphaFoldDB" id="A0A345PDR8"/>
<name>A0A345PDR8_9BACI</name>
<keyword evidence="3" id="KW-1185">Reference proteome</keyword>
<sequence>MRRDRNVSVAMNEDEYKSLLELIEELDRQSLRSIKPPNQAESIRHAIRFTKDNIDMPKMVEDLKMRLQEVETELEESKRENELFKKSFIEFQSKVKL</sequence>
<reference evidence="3" key="1">
    <citation type="submission" date="2017-11" db="EMBL/GenBank/DDBJ databases">
        <authorList>
            <person name="Zhu W."/>
        </authorList>
    </citation>
    <scope>NUCLEOTIDE SEQUENCE [LARGE SCALE GENOMIC DNA]</scope>
    <source>
        <strain evidence="3">160</strain>
    </source>
</reference>
<dbReference type="OrthoDB" id="9942288at2"/>
<keyword evidence="1" id="KW-0175">Coiled coil</keyword>
<protein>
    <submittedName>
        <fullName evidence="2">Uncharacterized protein</fullName>
    </submittedName>
</protein>
<dbReference type="Proteomes" id="UP000253908">
    <property type="component" value="Chromosome"/>
</dbReference>
<dbReference type="EMBL" id="CP024848">
    <property type="protein sequence ID" value="AXI08148.1"/>
    <property type="molecule type" value="Genomic_DNA"/>
</dbReference>
<feature type="coiled-coil region" evidence="1">
    <location>
        <begin position="60"/>
        <end position="87"/>
    </location>
</feature>
<dbReference type="KEGG" id="ocn:CUC15_03835"/>
<accession>A0A345PDR8</accession>
<dbReference type="RefSeq" id="WP_114915441.1">
    <property type="nucleotide sequence ID" value="NZ_CP024848.1"/>
</dbReference>
<evidence type="ECO:0000313" key="2">
    <source>
        <dbReference type="EMBL" id="AXI08148.1"/>
    </source>
</evidence>
<organism evidence="2 3">
    <name type="scientific">Oceanobacillus zhaokaii</name>
    <dbReference type="NCBI Taxonomy" id="2052660"/>
    <lineage>
        <taxon>Bacteria</taxon>
        <taxon>Bacillati</taxon>
        <taxon>Bacillota</taxon>
        <taxon>Bacilli</taxon>
        <taxon>Bacillales</taxon>
        <taxon>Bacillaceae</taxon>
        <taxon>Oceanobacillus</taxon>
    </lineage>
</organism>
<evidence type="ECO:0000256" key="1">
    <source>
        <dbReference type="SAM" id="Coils"/>
    </source>
</evidence>
<gene>
    <name evidence="2" type="ORF">CUC15_03835</name>
</gene>
<proteinExistence type="predicted"/>